<evidence type="ECO:0000256" key="1">
    <source>
        <dbReference type="ARBA" id="ARBA00022679"/>
    </source>
</evidence>
<organism evidence="8 9">
    <name type="scientific">Gongylonema pulchrum</name>
    <dbReference type="NCBI Taxonomy" id="637853"/>
    <lineage>
        <taxon>Eukaryota</taxon>
        <taxon>Metazoa</taxon>
        <taxon>Ecdysozoa</taxon>
        <taxon>Nematoda</taxon>
        <taxon>Chromadorea</taxon>
        <taxon>Rhabditida</taxon>
        <taxon>Spirurina</taxon>
        <taxon>Spiruromorpha</taxon>
        <taxon>Spiruroidea</taxon>
        <taxon>Gongylonematidae</taxon>
        <taxon>Gongylonema</taxon>
    </lineage>
</organism>
<evidence type="ECO:0000313" key="8">
    <source>
        <dbReference type="EMBL" id="VDN24704.1"/>
    </source>
</evidence>
<gene>
    <name evidence="8" type="ORF">GPUH_LOCUS14749</name>
</gene>
<feature type="compositionally biased region" description="Basic and acidic residues" evidence="6">
    <location>
        <begin position="227"/>
        <end position="243"/>
    </location>
</feature>
<keyword evidence="9" id="KW-1185">Reference proteome</keyword>
<sequence length="546" mass="61827">MNGLQLLHDNGIAHLSLDLRSVWLTTKRNFRLSDYFLRALVLELCNTFTLCKDTAGESVSQQCDRNPRNDLVTLGGIFEEFKTFSSVAANCGFLKNLSNFIDSCRNAKTVKDLLEHPFLRQDDLFASLLPSVGFGDGLQQVTHSRFQDEFVFVEMLGKGGFGDVLLAKNKLDGNDYAIKRIPLDPKDERFSRKVTREAKLFSKLNHPNVVRYYSAWIDHQPVTKPRQSSEHDRKSTGNGQKEESGDESDSLMPLQVRNIEKMANRLAVDATSEWSTSFQPTASRVHEQVSEEVRRVPVETLFSAGAPSAIESSDFVLLEIYFSLQATFGKGVVEVLFEDGGDNESCDDDEDDGNDEASTSPTESHVETSSSSGLRILYIQMEYCEKSTLRNLIDSTKLLRNPRQAWRLFREILLGLQYIHQEGMIHRDIKPVGFVFFEEMNILIDGNDHAKIGDFGLATREMVSKNLGIVLFEMFYRPLLPGMERIATIKVLRSCAHFPSDFASGLLEKLIKWMLELQPEDRPSVQNLLDSDRVPVVEIEENDFQV</sequence>
<feature type="region of interest" description="Disordered" evidence="6">
    <location>
        <begin position="340"/>
        <end position="369"/>
    </location>
</feature>
<evidence type="ECO:0000256" key="5">
    <source>
        <dbReference type="PROSITE-ProRule" id="PRU10141"/>
    </source>
</evidence>
<keyword evidence="3" id="KW-0418">Kinase</keyword>
<keyword evidence="1" id="KW-0808">Transferase</keyword>
<dbReference type="Gene3D" id="1.10.510.10">
    <property type="entry name" value="Transferase(Phosphotransferase) domain 1"/>
    <property type="match status" value="2"/>
</dbReference>
<evidence type="ECO:0000313" key="9">
    <source>
        <dbReference type="Proteomes" id="UP000271098"/>
    </source>
</evidence>
<feature type="binding site" evidence="5">
    <location>
        <position position="179"/>
    </location>
    <ligand>
        <name>ATP</name>
        <dbReference type="ChEBI" id="CHEBI:30616"/>
    </ligand>
</feature>
<feature type="region of interest" description="Disordered" evidence="6">
    <location>
        <begin position="221"/>
        <end position="251"/>
    </location>
</feature>
<reference evidence="8 9" key="1">
    <citation type="submission" date="2018-11" db="EMBL/GenBank/DDBJ databases">
        <authorList>
            <consortium name="Pathogen Informatics"/>
        </authorList>
    </citation>
    <scope>NUCLEOTIDE SEQUENCE [LARGE SCALE GENOMIC DNA]</scope>
</reference>
<dbReference type="GO" id="GO:0005524">
    <property type="term" value="F:ATP binding"/>
    <property type="evidence" value="ECO:0007669"/>
    <property type="project" value="UniProtKB-UniRule"/>
</dbReference>
<dbReference type="PANTHER" id="PTHR11042:SF136">
    <property type="entry name" value="EIF-2-ALPHA KINASE GCN2"/>
    <property type="match status" value="1"/>
</dbReference>
<keyword evidence="2 5" id="KW-0547">Nucleotide-binding</keyword>
<accession>A0A3P7M5R4</accession>
<dbReference type="AlphaFoldDB" id="A0A3P7M5R4"/>
<evidence type="ECO:0000259" key="7">
    <source>
        <dbReference type="PROSITE" id="PS50011"/>
    </source>
</evidence>
<dbReference type="PROSITE" id="PS50011">
    <property type="entry name" value="PROTEIN_KINASE_DOM"/>
    <property type="match status" value="1"/>
</dbReference>
<dbReference type="PROSITE" id="PS00107">
    <property type="entry name" value="PROTEIN_KINASE_ATP"/>
    <property type="match status" value="1"/>
</dbReference>
<feature type="compositionally biased region" description="Polar residues" evidence="6">
    <location>
        <begin position="357"/>
        <end position="369"/>
    </location>
</feature>
<dbReference type="GO" id="GO:0005829">
    <property type="term" value="C:cytosol"/>
    <property type="evidence" value="ECO:0007669"/>
    <property type="project" value="TreeGrafter"/>
</dbReference>
<dbReference type="SUPFAM" id="SSF56112">
    <property type="entry name" value="Protein kinase-like (PK-like)"/>
    <property type="match status" value="1"/>
</dbReference>
<dbReference type="GO" id="GO:1990625">
    <property type="term" value="P:negative regulation of cytoplasmic translational initiation in response to stress"/>
    <property type="evidence" value="ECO:0007669"/>
    <property type="project" value="TreeGrafter"/>
</dbReference>
<keyword evidence="4 5" id="KW-0067">ATP-binding</keyword>
<dbReference type="Pfam" id="PF00069">
    <property type="entry name" value="Pkinase"/>
    <property type="match status" value="2"/>
</dbReference>
<dbReference type="InterPro" id="IPR011009">
    <property type="entry name" value="Kinase-like_dom_sf"/>
</dbReference>
<dbReference type="EMBL" id="UYRT01081610">
    <property type="protein sequence ID" value="VDN24704.1"/>
    <property type="molecule type" value="Genomic_DNA"/>
</dbReference>
<protein>
    <recommendedName>
        <fullName evidence="7">Protein kinase domain-containing protein</fullName>
    </recommendedName>
</protein>
<evidence type="ECO:0000256" key="2">
    <source>
        <dbReference type="ARBA" id="ARBA00022741"/>
    </source>
</evidence>
<dbReference type="Proteomes" id="UP000271098">
    <property type="component" value="Unassembled WGS sequence"/>
</dbReference>
<dbReference type="GO" id="GO:0005634">
    <property type="term" value="C:nucleus"/>
    <property type="evidence" value="ECO:0007669"/>
    <property type="project" value="TreeGrafter"/>
</dbReference>
<evidence type="ECO:0000256" key="4">
    <source>
        <dbReference type="ARBA" id="ARBA00022840"/>
    </source>
</evidence>
<evidence type="ECO:0000256" key="6">
    <source>
        <dbReference type="SAM" id="MobiDB-lite"/>
    </source>
</evidence>
<dbReference type="Gene3D" id="3.30.200.20">
    <property type="entry name" value="Phosphorylase Kinase, domain 1"/>
    <property type="match status" value="1"/>
</dbReference>
<dbReference type="OrthoDB" id="5915312at2759"/>
<feature type="domain" description="Protein kinase" evidence="7">
    <location>
        <begin position="150"/>
        <end position="546"/>
    </location>
</feature>
<feature type="compositionally biased region" description="Acidic residues" evidence="6">
    <location>
        <begin position="340"/>
        <end position="355"/>
    </location>
</feature>
<evidence type="ECO:0000256" key="3">
    <source>
        <dbReference type="ARBA" id="ARBA00022777"/>
    </source>
</evidence>
<proteinExistence type="predicted"/>
<name>A0A3P7M5R4_9BILA</name>
<dbReference type="InterPro" id="IPR000719">
    <property type="entry name" value="Prot_kinase_dom"/>
</dbReference>
<dbReference type="InterPro" id="IPR017441">
    <property type="entry name" value="Protein_kinase_ATP_BS"/>
</dbReference>
<dbReference type="InterPro" id="IPR050339">
    <property type="entry name" value="CC_SR_Kinase"/>
</dbReference>
<dbReference type="PANTHER" id="PTHR11042">
    <property type="entry name" value="EUKARYOTIC TRANSLATION INITIATION FACTOR 2-ALPHA KINASE EIF2-ALPHA KINASE -RELATED"/>
    <property type="match status" value="1"/>
</dbReference>
<dbReference type="GO" id="GO:0004694">
    <property type="term" value="F:eukaryotic translation initiation factor 2alpha kinase activity"/>
    <property type="evidence" value="ECO:0007669"/>
    <property type="project" value="TreeGrafter"/>
</dbReference>